<sequence>MQDSHKEQLKNMAFGCVKSAMPPEQTYIDEDRGTLTVNTFLKINDSMHNVYIYARLESNHKDGAFIIIVDPSEDLDNSAFKTCGHWGDSFNVMYKGKCLYAADYEFGLAFESHQEFVNLQHEYHSK</sequence>
<evidence type="ECO:0000313" key="2">
    <source>
        <dbReference type="Proteomes" id="UP001209257"/>
    </source>
</evidence>
<comment type="caution">
    <text evidence="1">The sequence shown here is derived from an EMBL/GenBank/DDBJ whole genome shotgun (WGS) entry which is preliminary data.</text>
</comment>
<evidence type="ECO:0000313" key="1">
    <source>
        <dbReference type="EMBL" id="MCU7554413.1"/>
    </source>
</evidence>
<dbReference type="EMBL" id="JAOTJC010000006">
    <property type="protein sequence ID" value="MCU7554413.1"/>
    <property type="molecule type" value="Genomic_DNA"/>
</dbReference>
<gene>
    <name evidence="1" type="ORF">OCL06_07370</name>
</gene>
<name>A0ABT2VPM6_9ALTE</name>
<organism evidence="1 2">
    <name type="scientific">Alteromonas salexigens</name>
    <dbReference type="NCBI Taxonomy" id="2982530"/>
    <lineage>
        <taxon>Bacteria</taxon>
        <taxon>Pseudomonadati</taxon>
        <taxon>Pseudomonadota</taxon>
        <taxon>Gammaproteobacteria</taxon>
        <taxon>Alteromonadales</taxon>
        <taxon>Alteromonadaceae</taxon>
        <taxon>Alteromonas/Salinimonas group</taxon>
        <taxon>Alteromonas</taxon>
    </lineage>
</organism>
<accession>A0ABT2VPM6</accession>
<dbReference type="RefSeq" id="WP_262993085.1">
    <property type="nucleotide sequence ID" value="NZ_JAOTJC010000006.1"/>
</dbReference>
<protein>
    <submittedName>
        <fullName evidence="1">Uncharacterized protein</fullName>
    </submittedName>
</protein>
<keyword evidence="2" id="KW-1185">Reference proteome</keyword>
<dbReference type="Proteomes" id="UP001209257">
    <property type="component" value="Unassembled WGS sequence"/>
</dbReference>
<proteinExistence type="predicted"/>
<reference evidence="2" key="1">
    <citation type="submission" date="2023-07" db="EMBL/GenBank/DDBJ databases">
        <title>Study on multiphase classification of strain Alteromonas salexigens isolated from the Yellow Sea.</title>
        <authorList>
            <person name="Sun L."/>
        </authorList>
    </citation>
    <scope>NUCLEOTIDE SEQUENCE [LARGE SCALE GENOMIC DNA]</scope>
    <source>
        <strain evidence="2">ASW11-19</strain>
    </source>
</reference>